<dbReference type="Pfam" id="PF00092">
    <property type="entry name" value="VWA"/>
    <property type="match status" value="1"/>
</dbReference>
<dbReference type="PROSITE" id="PS50234">
    <property type="entry name" value="VWFA"/>
    <property type="match status" value="1"/>
</dbReference>
<dbReference type="Proteomes" id="UP001519332">
    <property type="component" value="Unassembled WGS sequence"/>
</dbReference>
<feature type="region of interest" description="Disordered" evidence="1">
    <location>
        <begin position="731"/>
        <end position="810"/>
    </location>
</feature>
<proteinExistence type="predicted"/>
<evidence type="ECO:0000313" key="6">
    <source>
        <dbReference type="Proteomes" id="UP001519332"/>
    </source>
</evidence>
<keyword evidence="2" id="KW-1133">Transmembrane helix</keyword>
<dbReference type="InterPro" id="IPR036465">
    <property type="entry name" value="vWFA_dom_sf"/>
</dbReference>
<feature type="domain" description="VWFA" evidence="4">
    <location>
        <begin position="41"/>
        <end position="205"/>
    </location>
</feature>
<keyword evidence="3" id="KW-0732">Signal</keyword>
<feature type="transmembrane region" description="Helical" evidence="2">
    <location>
        <begin position="583"/>
        <end position="602"/>
    </location>
</feature>
<evidence type="ECO:0000313" key="5">
    <source>
        <dbReference type="EMBL" id="MBP2324809.1"/>
    </source>
</evidence>
<dbReference type="Gene3D" id="3.40.50.410">
    <property type="entry name" value="von Willebrand factor, type A domain"/>
    <property type="match status" value="1"/>
</dbReference>
<evidence type="ECO:0000256" key="2">
    <source>
        <dbReference type="SAM" id="Phobius"/>
    </source>
</evidence>
<dbReference type="InterPro" id="IPR002035">
    <property type="entry name" value="VWF_A"/>
</dbReference>
<evidence type="ECO:0000256" key="1">
    <source>
        <dbReference type="SAM" id="MobiDB-lite"/>
    </source>
</evidence>
<sequence length="810" mass="84601">MAFRGQKLTCRLMAALCMGSLFPLAAGAAAQEQAPSLPALQVVVLVDESGSIGEPDLEREKEAARTIASSALAPSSVVSVVGFGSSERPGQSAVDVVCQPTRVDSAQKRDSLAKCVDGLHKRTDQEGDGTDHVAALQQAVDFVRAGGPEKKVVFLLTDGKLDVSASPAWGDRPDRRNGAAAAKVRDVLTDLDRAGAQVWPFGFGSVDISALGGFAKGKSCTPAAPDPREQVVPPSADLTAAVRDALSSASCVKFGPLDTGRVPSGGSTDLHVDIPAVASDASIVVYKRDPRVQVEYRAPNASKPAPEAGGSHFEFAGQTTGTESLRITDPEPGQWTIHLSSANIPAQDVAATVVFQAAVKAYLTTSAPQPAAGQTVDVNMQVWARGQAVTDAQTLQDLTFTTTLSGNGFPPQQVTLSDPDHDGVFAGQLKVPDDAAGDLTYTGQVSGIGVSGDTRVLSTKVQKGASAVQAQILFDTNRATVTPGGVVSGTVSILNNSGNPARLRLRIDDLSARTMMTVDPAALQAAPGSSETRFTLRFAPETAIGTSGATLRLVEDADPSVVVTERLFATEVSPEPGLFEKLFWVWMGVAALLAIASVWVFVKLRARNEARKVRGLTVQLWRSGVLVSELAPRNPNSKVFGFVQLEEFTGPQLQHAGPGEPRVYQVRRAAHGIRLNSPQRKPFLVAPGEHHEIDSALSIVVLDQRREIGGGAVPGAPTDPFAGSTMDTFAGPATPGPQMSAAPPDPLMGTYGDPFAEPPVANGSPVAPAFQPDPFDSGPANGKHHDDTSWAGQPPALGGGHYADPNNPFA</sequence>
<keyword evidence="2" id="KW-0812">Transmembrane</keyword>
<dbReference type="SUPFAM" id="SSF53300">
    <property type="entry name" value="vWA-like"/>
    <property type="match status" value="1"/>
</dbReference>
<keyword evidence="2" id="KW-0472">Membrane</keyword>
<protein>
    <recommendedName>
        <fullName evidence="4">VWFA domain-containing protein</fullName>
    </recommendedName>
</protein>
<name>A0ABS4TKG1_9PSEU</name>
<organism evidence="5 6">
    <name type="scientific">Kibdelosporangium banguiense</name>
    <dbReference type="NCBI Taxonomy" id="1365924"/>
    <lineage>
        <taxon>Bacteria</taxon>
        <taxon>Bacillati</taxon>
        <taxon>Actinomycetota</taxon>
        <taxon>Actinomycetes</taxon>
        <taxon>Pseudonocardiales</taxon>
        <taxon>Pseudonocardiaceae</taxon>
        <taxon>Kibdelosporangium</taxon>
    </lineage>
</organism>
<reference evidence="5 6" key="1">
    <citation type="submission" date="2021-03" db="EMBL/GenBank/DDBJ databases">
        <title>Sequencing the genomes of 1000 actinobacteria strains.</title>
        <authorList>
            <person name="Klenk H.-P."/>
        </authorList>
    </citation>
    <scope>NUCLEOTIDE SEQUENCE [LARGE SCALE GENOMIC DNA]</scope>
    <source>
        <strain evidence="5 6">DSM 46670</strain>
    </source>
</reference>
<evidence type="ECO:0000256" key="3">
    <source>
        <dbReference type="SAM" id="SignalP"/>
    </source>
</evidence>
<dbReference type="SMART" id="SM00327">
    <property type="entry name" value="VWA"/>
    <property type="match status" value="1"/>
</dbReference>
<comment type="caution">
    <text evidence="5">The sequence shown here is derived from an EMBL/GenBank/DDBJ whole genome shotgun (WGS) entry which is preliminary data.</text>
</comment>
<dbReference type="RefSeq" id="WP_209642085.1">
    <property type="nucleotide sequence ID" value="NZ_JAGINW010000001.1"/>
</dbReference>
<keyword evidence="6" id="KW-1185">Reference proteome</keyword>
<feature type="signal peptide" evidence="3">
    <location>
        <begin position="1"/>
        <end position="25"/>
    </location>
</feature>
<feature type="chain" id="PRO_5046307331" description="VWFA domain-containing protein" evidence="3">
    <location>
        <begin position="26"/>
        <end position="810"/>
    </location>
</feature>
<accession>A0ABS4TKG1</accession>
<gene>
    <name evidence="5" type="ORF">JOF56_005194</name>
</gene>
<evidence type="ECO:0000259" key="4">
    <source>
        <dbReference type="PROSITE" id="PS50234"/>
    </source>
</evidence>
<dbReference type="EMBL" id="JAGINW010000001">
    <property type="protein sequence ID" value="MBP2324809.1"/>
    <property type="molecule type" value="Genomic_DNA"/>
</dbReference>